<dbReference type="PIRSF" id="PIRSF002741">
    <property type="entry name" value="MppA"/>
    <property type="match status" value="1"/>
</dbReference>
<organism evidence="3">
    <name type="scientific">Actinomyces succiniciruminis</name>
    <dbReference type="NCBI Taxonomy" id="1522002"/>
    <lineage>
        <taxon>Bacteria</taxon>
        <taxon>Bacillati</taxon>
        <taxon>Actinomycetota</taxon>
        <taxon>Actinomycetes</taxon>
        <taxon>Actinomycetales</taxon>
        <taxon>Actinomycetaceae</taxon>
        <taxon>Actinomyces</taxon>
    </lineage>
</organism>
<dbReference type="GO" id="GO:1904680">
    <property type="term" value="F:peptide transmembrane transporter activity"/>
    <property type="evidence" value="ECO:0007669"/>
    <property type="project" value="TreeGrafter"/>
</dbReference>
<dbReference type="SUPFAM" id="SSF53850">
    <property type="entry name" value="Periplasmic binding protein-like II"/>
    <property type="match status" value="1"/>
</dbReference>
<dbReference type="EMBL" id="LK995484">
    <property type="protein sequence ID" value="CED90744.1"/>
    <property type="molecule type" value="Genomic_DNA"/>
</dbReference>
<reference evidence="3" key="1">
    <citation type="submission" date="2014-07" db="EMBL/GenBank/DDBJ databases">
        <authorList>
            <person name="Zhang J.E."/>
            <person name="Yang H."/>
            <person name="Guo J."/>
            <person name="Deng Z."/>
            <person name="Luo H."/>
            <person name="Luo M."/>
            <person name="Zhao B."/>
        </authorList>
    </citation>
    <scope>NUCLEOTIDE SEQUENCE</scope>
    <source>
        <strain evidence="3">AM4</strain>
    </source>
</reference>
<evidence type="ECO:0000256" key="1">
    <source>
        <dbReference type="SAM" id="MobiDB-lite"/>
    </source>
</evidence>
<dbReference type="InterPro" id="IPR006311">
    <property type="entry name" value="TAT_signal"/>
</dbReference>
<feature type="region of interest" description="Disordered" evidence="1">
    <location>
        <begin position="1"/>
        <end position="24"/>
    </location>
</feature>
<dbReference type="Gene3D" id="3.10.105.10">
    <property type="entry name" value="Dipeptide-binding Protein, Domain 3"/>
    <property type="match status" value="1"/>
</dbReference>
<dbReference type="GO" id="GO:0042597">
    <property type="term" value="C:periplasmic space"/>
    <property type="evidence" value="ECO:0007669"/>
    <property type="project" value="UniProtKB-ARBA"/>
</dbReference>
<dbReference type="CDD" id="cd08506">
    <property type="entry name" value="PBP2_clavulanate_OppA2"/>
    <property type="match status" value="1"/>
</dbReference>
<dbReference type="RefSeq" id="WP_210579438.1">
    <property type="nucleotide sequence ID" value="NZ_LK995484.1"/>
</dbReference>
<dbReference type="PROSITE" id="PS51318">
    <property type="entry name" value="TAT"/>
    <property type="match status" value="1"/>
</dbReference>
<feature type="domain" description="Solute-binding protein family 5" evidence="2">
    <location>
        <begin position="115"/>
        <end position="491"/>
    </location>
</feature>
<evidence type="ECO:0000313" key="3">
    <source>
        <dbReference type="EMBL" id="CED90744.1"/>
    </source>
</evidence>
<gene>
    <name evidence="3" type="ORF">AAM4_0912</name>
</gene>
<dbReference type="InterPro" id="IPR039424">
    <property type="entry name" value="SBP_5"/>
</dbReference>
<dbReference type="AlphaFoldDB" id="A0A1L7RN63"/>
<dbReference type="GO" id="GO:0015833">
    <property type="term" value="P:peptide transport"/>
    <property type="evidence" value="ECO:0007669"/>
    <property type="project" value="TreeGrafter"/>
</dbReference>
<dbReference type="PANTHER" id="PTHR30290:SF83">
    <property type="entry name" value="ABC TRANSPORTER SUBSTRATE-BINDING PROTEIN"/>
    <property type="match status" value="1"/>
</dbReference>
<dbReference type="InterPro" id="IPR030678">
    <property type="entry name" value="Peptide/Ni-bd"/>
</dbReference>
<dbReference type="GO" id="GO:0043190">
    <property type="term" value="C:ATP-binding cassette (ABC) transporter complex"/>
    <property type="evidence" value="ECO:0007669"/>
    <property type="project" value="InterPro"/>
</dbReference>
<sequence>MSSTRPTTTHPASSRRPETRPAGHGRFAVSRRGLLAGAGISGLALALAACGANSRSAATATAATASAGGTLYVLSTDTDINWDPAKSQSLAITSLGLVHRRLTTWDITADGVPAVVPDLATDTGTISEDGLTWTYTLKEGITLEDGTPITSAHIKYGLERSFASALSGGLGYHKTLLADAEGYTGPYDGEHLDSIETPDERTIIFHLDHPYGDWPWIVSLPAFAPVPEDSDDPATYAQAPVASGPYRVEAYQQGNSVTLARNENWSAATDEVRTALPEQIVFSLGQDEDTVSQRLIADSGDDQYAFSAQLLTASKLAQVSADPNASARLATSDPGPLLYLAINTERITDPDVRKAIAYAVDKTAVQRALGGELGAGIATTYITPGIPGQEDYDLYPTDLEQAKSLLEGKDVPELVLLSQNNEARLAISEAVQQSLTELGLKVTIDPQSSDAYTERATQGDGSTYDLTVVSWNPDYPSANANIQPLYASSEIGQGGYNISRYSDPEVDQLITEASQESDPEAAATKWAALDRRIAEDVPAVPLVNRRNSFLPGSKVTGFFVAPFPAYPNYLVLGVSE</sequence>
<dbReference type="PANTHER" id="PTHR30290">
    <property type="entry name" value="PERIPLASMIC BINDING COMPONENT OF ABC TRANSPORTER"/>
    <property type="match status" value="1"/>
</dbReference>
<protein>
    <submittedName>
        <fullName evidence="3">ABC-type dipeptide transport system, periplasmic component</fullName>
    </submittedName>
</protein>
<feature type="compositionally biased region" description="Polar residues" evidence="1">
    <location>
        <begin position="1"/>
        <end position="12"/>
    </location>
</feature>
<name>A0A1L7RN63_9ACTO</name>
<dbReference type="InterPro" id="IPR000914">
    <property type="entry name" value="SBP_5_dom"/>
</dbReference>
<dbReference type="Pfam" id="PF00496">
    <property type="entry name" value="SBP_bac_5"/>
    <property type="match status" value="1"/>
</dbReference>
<accession>A0A1L7RN63</accession>
<dbReference type="Gene3D" id="3.40.190.10">
    <property type="entry name" value="Periplasmic binding protein-like II"/>
    <property type="match status" value="1"/>
</dbReference>
<proteinExistence type="predicted"/>
<evidence type="ECO:0000259" key="2">
    <source>
        <dbReference type="Pfam" id="PF00496"/>
    </source>
</evidence>